<organism evidence="6">
    <name type="scientific">bioreactor metagenome</name>
    <dbReference type="NCBI Taxonomy" id="1076179"/>
    <lineage>
        <taxon>unclassified sequences</taxon>
        <taxon>metagenomes</taxon>
        <taxon>ecological metagenomes</taxon>
    </lineage>
</organism>
<dbReference type="AlphaFoldDB" id="A0A645AFQ6"/>
<dbReference type="InterPro" id="IPR008300">
    <property type="entry name" value="PTAC"/>
</dbReference>
<proteinExistence type="predicted"/>
<dbReference type="PANTHER" id="PTHR39453:SF1">
    <property type="entry name" value="PHOSPHATE PROPANOYLTRANSFERASE"/>
    <property type="match status" value="1"/>
</dbReference>
<dbReference type="EMBL" id="VSSQ01013683">
    <property type="protein sequence ID" value="MPM52035.1"/>
    <property type="molecule type" value="Genomic_DNA"/>
</dbReference>
<keyword evidence="3" id="KW-0479">Metal-binding</keyword>
<evidence type="ECO:0000256" key="4">
    <source>
        <dbReference type="ARBA" id="ARBA00022833"/>
    </source>
</evidence>
<sequence>MRETEVLRMTEMEVKRLVTLRMLEEFAAKSVYYIPAAVSNRHIHLSQEALDALFGKGYALTPFKPLSQPGQFACEEKLSFVGPKSRFDGIRILGPVRPATQVEISLTDAYGLGVKPVVRMSGDIKDTPGGKLIGPKGEYDLSSGVIIAQNHLHASKEQAAWYGLKDGDLICVRKRGVRTVVFENVLVRAGDAHSLELHFDTDEANAALIGNGDLLDLVRS</sequence>
<dbReference type="PIRSF" id="PIRSF010130">
    <property type="entry name" value="PduL"/>
    <property type="match status" value="1"/>
</dbReference>
<gene>
    <name evidence="6" type="ORF">SDC9_98788</name>
</gene>
<name>A0A645AFQ6_9ZZZZ</name>
<keyword evidence="2" id="KW-0808">Transferase</keyword>
<dbReference type="NCBIfam" id="NF011652">
    <property type="entry name" value="PRK15070.1"/>
    <property type="match status" value="1"/>
</dbReference>
<keyword evidence="5" id="KW-0012">Acyltransferase</keyword>
<comment type="caution">
    <text evidence="6">The sequence shown here is derived from an EMBL/GenBank/DDBJ whole genome shotgun (WGS) entry which is preliminary data.</text>
</comment>
<accession>A0A645AFQ6</accession>
<dbReference type="PANTHER" id="PTHR39453">
    <property type="entry name" value="PHOSPHATE PROPANOYLTRANSFERASE"/>
    <property type="match status" value="1"/>
</dbReference>
<comment type="cofactor">
    <cofactor evidence="1">
        <name>Zn(2+)</name>
        <dbReference type="ChEBI" id="CHEBI:29105"/>
    </cofactor>
</comment>
<reference evidence="6" key="1">
    <citation type="submission" date="2019-08" db="EMBL/GenBank/DDBJ databases">
        <authorList>
            <person name="Kucharzyk K."/>
            <person name="Murdoch R.W."/>
            <person name="Higgins S."/>
            <person name="Loffler F."/>
        </authorList>
    </citation>
    <scope>NUCLEOTIDE SEQUENCE</scope>
</reference>
<protein>
    <recommendedName>
        <fullName evidence="7">Phosphate propanoyltransferase</fullName>
    </recommendedName>
</protein>
<dbReference type="Pfam" id="PF06130">
    <property type="entry name" value="PTAC"/>
    <property type="match status" value="1"/>
</dbReference>
<evidence type="ECO:0000256" key="1">
    <source>
        <dbReference type="ARBA" id="ARBA00001947"/>
    </source>
</evidence>
<evidence type="ECO:0008006" key="7">
    <source>
        <dbReference type="Google" id="ProtNLM"/>
    </source>
</evidence>
<evidence type="ECO:0000256" key="5">
    <source>
        <dbReference type="ARBA" id="ARBA00023315"/>
    </source>
</evidence>
<evidence type="ECO:0000256" key="2">
    <source>
        <dbReference type="ARBA" id="ARBA00022679"/>
    </source>
</evidence>
<dbReference type="GO" id="GO:0046872">
    <property type="term" value="F:metal ion binding"/>
    <property type="evidence" value="ECO:0007669"/>
    <property type="project" value="UniProtKB-KW"/>
</dbReference>
<dbReference type="GO" id="GO:0016747">
    <property type="term" value="F:acyltransferase activity, transferring groups other than amino-acyl groups"/>
    <property type="evidence" value="ECO:0007669"/>
    <property type="project" value="InterPro"/>
</dbReference>
<evidence type="ECO:0000313" key="6">
    <source>
        <dbReference type="EMBL" id="MPM52035.1"/>
    </source>
</evidence>
<evidence type="ECO:0000256" key="3">
    <source>
        <dbReference type="ARBA" id="ARBA00022723"/>
    </source>
</evidence>
<keyword evidence="4" id="KW-0862">Zinc</keyword>